<dbReference type="InterPro" id="IPR000073">
    <property type="entry name" value="AB_hydrolase_1"/>
</dbReference>
<comment type="caution">
    <text evidence="7">The sequence shown here is derived from an EMBL/GenBank/DDBJ whole genome shotgun (WGS) entry which is preliminary data.</text>
</comment>
<feature type="domain" description="AB hydrolase-1" evidence="5">
    <location>
        <begin position="88"/>
        <end position="325"/>
    </location>
</feature>
<dbReference type="InterPro" id="IPR029058">
    <property type="entry name" value="AB_hydrolase_fold"/>
</dbReference>
<evidence type="ECO:0000313" key="8">
    <source>
        <dbReference type="Proteomes" id="UP001596470"/>
    </source>
</evidence>
<dbReference type="GO" id="GO:0016787">
    <property type="term" value="F:hydrolase activity"/>
    <property type="evidence" value="ECO:0007669"/>
    <property type="project" value="UniProtKB-KW"/>
</dbReference>
<dbReference type="Gene3D" id="3.40.50.1820">
    <property type="entry name" value="alpha/beta hydrolase"/>
    <property type="match status" value="1"/>
</dbReference>
<evidence type="ECO:0000259" key="6">
    <source>
        <dbReference type="Pfam" id="PF08386"/>
    </source>
</evidence>
<keyword evidence="3 7" id="KW-0378">Hydrolase</keyword>
<evidence type="ECO:0000256" key="1">
    <source>
        <dbReference type="ARBA" id="ARBA00010088"/>
    </source>
</evidence>
<feature type="signal peptide" evidence="4">
    <location>
        <begin position="1"/>
        <end position="23"/>
    </location>
</feature>
<evidence type="ECO:0000256" key="3">
    <source>
        <dbReference type="ARBA" id="ARBA00022801"/>
    </source>
</evidence>
<feature type="chain" id="PRO_5047226121" evidence="4">
    <location>
        <begin position="24"/>
        <end position="509"/>
    </location>
</feature>
<protein>
    <submittedName>
        <fullName evidence="7">Alpha/beta hydrolase</fullName>
    </submittedName>
</protein>
<gene>
    <name evidence="7" type="ORF">ACFQS3_21975</name>
</gene>
<evidence type="ECO:0000313" key="7">
    <source>
        <dbReference type="EMBL" id="MFC6959867.1"/>
    </source>
</evidence>
<dbReference type="InterPro" id="IPR051601">
    <property type="entry name" value="Serine_prot/Carboxylest_S33"/>
</dbReference>
<dbReference type="EMBL" id="JBHSYS010000005">
    <property type="protein sequence ID" value="MFC6959867.1"/>
    <property type="molecule type" value="Genomic_DNA"/>
</dbReference>
<proteinExistence type="inferred from homology"/>
<evidence type="ECO:0000256" key="4">
    <source>
        <dbReference type="SAM" id="SignalP"/>
    </source>
</evidence>
<organism evidence="7 8">
    <name type="scientific">Glycomyces mayteni</name>
    <dbReference type="NCBI Taxonomy" id="543887"/>
    <lineage>
        <taxon>Bacteria</taxon>
        <taxon>Bacillati</taxon>
        <taxon>Actinomycetota</taxon>
        <taxon>Actinomycetes</taxon>
        <taxon>Glycomycetales</taxon>
        <taxon>Glycomycetaceae</taxon>
        <taxon>Glycomyces</taxon>
    </lineage>
</organism>
<keyword evidence="8" id="KW-1185">Reference proteome</keyword>
<dbReference type="SUPFAM" id="SSF53474">
    <property type="entry name" value="alpha/beta-Hydrolases"/>
    <property type="match status" value="1"/>
</dbReference>
<dbReference type="Proteomes" id="UP001596470">
    <property type="component" value="Unassembled WGS sequence"/>
</dbReference>
<dbReference type="Pfam" id="PF08386">
    <property type="entry name" value="Abhydrolase_4"/>
    <property type="match status" value="1"/>
</dbReference>
<sequence>MRPLTRTLAAAASAAALTLTLLAAAPLAASANRGGIDWGPCPDVDPAEAVECATIKVPLDYDRPWRGTIEIGLAKREALNPDEKIGTVLMDPGGPGGSGAGSVMNGSPLTGEAAEKFDIVGFDPRGVNTSTQVLCSEDALLAAVGAPFPTDQESWEAREDANAALTEDCREHTGRLFDHVSNLETVQDMERIRRALGEGKLNFLGYSYGTLMGQQYAERYPRNIRTMVLDGNMDHSLETTWDFMRTETAAVEQNFNEFTAWCESAPECALHGEDVESVYAGIKEQARAGELIDPYLGEPLDFITLSENYTFTANYPQGWPALAIQYEAMRDGVVFPPDEGGAGLLQEEPELFEYLYYPAWCQDWGWDIEDYDEFASLVDRLAEDSPNVEWSSYDQHALTCIGSDIDYTNEREELDVPRSAPPIVFIGNEHDPATVYPWTLAAADQADGHLITYEGYFHTVYGGFSPCVDDAVNAYFVDRTVPEAGLSCPNLDFPETSALSARRTPVGPY</sequence>
<reference evidence="8" key="1">
    <citation type="journal article" date="2019" name="Int. J. Syst. Evol. Microbiol.">
        <title>The Global Catalogue of Microorganisms (GCM) 10K type strain sequencing project: providing services to taxonomists for standard genome sequencing and annotation.</title>
        <authorList>
            <consortium name="The Broad Institute Genomics Platform"/>
            <consortium name="The Broad Institute Genome Sequencing Center for Infectious Disease"/>
            <person name="Wu L."/>
            <person name="Ma J."/>
        </authorList>
    </citation>
    <scope>NUCLEOTIDE SEQUENCE [LARGE SCALE GENOMIC DNA]</scope>
    <source>
        <strain evidence="8">KACC 12634</strain>
    </source>
</reference>
<dbReference type="Pfam" id="PF00561">
    <property type="entry name" value="Abhydrolase_1"/>
    <property type="match status" value="1"/>
</dbReference>
<evidence type="ECO:0000259" key="5">
    <source>
        <dbReference type="Pfam" id="PF00561"/>
    </source>
</evidence>
<feature type="domain" description="Peptidase S33 tripeptidyl aminopeptidase-like C-terminal" evidence="6">
    <location>
        <begin position="395"/>
        <end position="488"/>
    </location>
</feature>
<comment type="similarity">
    <text evidence="1">Belongs to the peptidase S33 family.</text>
</comment>
<dbReference type="PANTHER" id="PTHR43248:SF29">
    <property type="entry name" value="TRIPEPTIDYL AMINOPEPTIDASE"/>
    <property type="match status" value="1"/>
</dbReference>
<evidence type="ECO:0000256" key="2">
    <source>
        <dbReference type="ARBA" id="ARBA00022729"/>
    </source>
</evidence>
<dbReference type="PANTHER" id="PTHR43248">
    <property type="entry name" value="2-SUCCINYL-6-HYDROXY-2,4-CYCLOHEXADIENE-1-CARBOXYLATE SYNTHASE"/>
    <property type="match status" value="1"/>
</dbReference>
<dbReference type="RefSeq" id="WP_382356652.1">
    <property type="nucleotide sequence ID" value="NZ_JBHMBP010000005.1"/>
</dbReference>
<dbReference type="InterPro" id="IPR013595">
    <property type="entry name" value="Pept_S33_TAP-like_C"/>
</dbReference>
<name>A0ABW2DFH1_9ACTN</name>
<accession>A0ABW2DFH1</accession>
<keyword evidence="2 4" id="KW-0732">Signal</keyword>